<feature type="transmembrane region" description="Helical" evidence="1">
    <location>
        <begin position="93"/>
        <end position="119"/>
    </location>
</feature>
<reference evidence="3 6" key="2">
    <citation type="submission" date="2016-09" db="EMBL/GenBank/DDBJ databases">
        <authorList>
            <consortium name="Pathogen Informatics"/>
        </authorList>
    </citation>
    <scope>NUCLEOTIDE SEQUENCE [LARGE SCALE GENOMIC DNA]</scope>
    <source>
        <strain evidence="3 6">82B</strain>
    </source>
</reference>
<dbReference type="RefSeq" id="WP_069995433.1">
    <property type="nucleotide sequence ID" value="NZ_FMPG01000002.1"/>
</dbReference>
<keyword evidence="1" id="KW-0812">Transmembrane</keyword>
<protein>
    <recommendedName>
        <fullName evidence="2">DUF4064 domain-containing protein</fullName>
    </recommendedName>
</protein>
<reference evidence="4 5" key="1">
    <citation type="submission" date="2016-09" db="EMBL/GenBank/DDBJ databases">
        <authorList>
            <consortium name="Pathogen Informatics"/>
            <person name="Sun Q."/>
            <person name="Inoue M."/>
        </authorList>
    </citation>
    <scope>NUCLEOTIDE SEQUENCE [LARGE SCALE GENOMIC DNA]</scope>
    <source>
        <strain evidence="4 5">82C</strain>
    </source>
</reference>
<dbReference type="InterPro" id="IPR025273">
    <property type="entry name" value="DUF4064"/>
</dbReference>
<feature type="transmembrane region" description="Helical" evidence="1">
    <location>
        <begin position="12"/>
        <end position="35"/>
    </location>
</feature>
<dbReference type="Proteomes" id="UP000095768">
    <property type="component" value="Unassembled WGS sequence"/>
</dbReference>
<dbReference type="AlphaFoldDB" id="A0A1D4JZG4"/>
<name>A0A1D4JZG4_9STAP</name>
<keyword evidence="1" id="KW-0472">Membrane</keyword>
<dbReference type="OrthoDB" id="2414191at2"/>
<evidence type="ECO:0000313" key="5">
    <source>
        <dbReference type="Proteomes" id="UP000095412"/>
    </source>
</evidence>
<evidence type="ECO:0000313" key="3">
    <source>
        <dbReference type="EMBL" id="SCS67054.1"/>
    </source>
</evidence>
<accession>A0A1D4JZG4</accession>
<keyword evidence="5" id="KW-1185">Reference proteome</keyword>
<proteinExistence type="predicted"/>
<evidence type="ECO:0000259" key="2">
    <source>
        <dbReference type="Pfam" id="PF13273"/>
    </source>
</evidence>
<keyword evidence="1" id="KW-1133">Transmembrane helix</keyword>
<dbReference type="Pfam" id="PF13273">
    <property type="entry name" value="DUF4064"/>
    <property type="match status" value="1"/>
</dbReference>
<evidence type="ECO:0000313" key="4">
    <source>
        <dbReference type="EMBL" id="SCS85855.1"/>
    </source>
</evidence>
<sequence length="137" mass="14911">MGKMIKVTSLIGIILQSFLALILLILLILTMTGVISPDLTTTVNGEVTVQDESTAQLTFAIMFAAFFIGAIIVDILGIVGWKKMKTSPKASGIIYIIGAVLSFNMITFIAWLICGILLIQQNKKQVGQVAQDMRYES</sequence>
<organism evidence="3 6">
    <name type="scientific">Staphylococcus caeli</name>
    <dbReference type="NCBI Taxonomy" id="2201815"/>
    <lineage>
        <taxon>Bacteria</taxon>
        <taxon>Bacillati</taxon>
        <taxon>Bacillota</taxon>
        <taxon>Bacilli</taxon>
        <taxon>Bacillales</taxon>
        <taxon>Staphylococcaceae</taxon>
        <taxon>Staphylococcus</taxon>
    </lineage>
</organism>
<evidence type="ECO:0000256" key="1">
    <source>
        <dbReference type="SAM" id="Phobius"/>
    </source>
</evidence>
<dbReference type="Proteomes" id="UP000095412">
    <property type="component" value="Unassembled WGS sequence"/>
</dbReference>
<dbReference type="EMBL" id="FMPI01000007">
    <property type="protein sequence ID" value="SCS85855.1"/>
    <property type="molecule type" value="Genomic_DNA"/>
</dbReference>
<evidence type="ECO:0000313" key="6">
    <source>
        <dbReference type="Proteomes" id="UP000095768"/>
    </source>
</evidence>
<gene>
    <name evidence="3" type="ORF">SAMEA2297795_00944</name>
    <name evidence="4" type="ORF">SAMEA2297796_01259</name>
</gene>
<feature type="domain" description="DUF4064" evidence="2">
    <location>
        <begin position="3"/>
        <end position="105"/>
    </location>
</feature>
<feature type="transmembrane region" description="Helical" evidence="1">
    <location>
        <begin position="55"/>
        <end position="81"/>
    </location>
</feature>
<dbReference type="EMBL" id="FMPG01000002">
    <property type="protein sequence ID" value="SCS67054.1"/>
    <property type="molecule type" value="Genomic_DNA"/>
</dbReference>